<proteinExistence type="predicted"/>
<protein>
    <submittedName>
        <fullName evidence="1">Uncharacterized protein</fullName>
    </submittedName>
</protein>
<sequence length="170" mass="19523">MVKAWREYNQQLAERHYLVLHNGLSQQQSGLRRKSFFRDNNQEEAEGAQQYNLHSPCVVLSGLRGKLIGQDLAFRKSIKTAVYFLSSVRETYDDLEDTLELTGGVMMDFLSKYQEDFLSTGTCGPFKDFDIGKAVWDQAGPMLNNFHGWKVELEFVVSAADLNYNPVKWK</sequence>
<dbReference type="RefSeq" id="WP_079473268.1">
    <property type="nucleotide sequence ID" value="NZ_FUZZ01000006.1"/>
</dbReference>
<dbReference type="Proteomes" id="UP000190166">
    <property type="component" value="Unassembled WGS sequence"/>
</dbReference>
<reference evidence="1 2" key="1">
    <citation type="submission" date="2017-02" db="EMBL/GenBank/DDBJ databases">
        <authorList>
            <person name="Peterson S.W."/>
        </authorList>
    </citation>
    <scope>NUCLEOTIDE SEQUENCE [LARGE SCALE GENOMIC DNA]</scope>
    <source>
        <strain evidence="1 2">DSM 18108</strain>
    </source>
</reference>
<keyword evidence="2" id="KW-1185">Reference proteome</keyword>
<evidence type="ECO:0000313" key="1">
    <source>
        <dbReference type="EMBL" id="SKD10107.1"/>
    </source>
</evidence>
<organism evidence="1 2">
    <name type="scientific">Chitinophaga ginsengisegetis</name>
    <dbReference type="NCBI Taxonomy" id="393003"/>
    <lineage>
        <taxon>Bacteria</taxon>
        <taxon>Pseudomonadati</taxon>
        <taxon>Bacteroidota</taxon>
        <taxon>Chitinophagia</taxon>
        <taxon>Chitinophagales</taxon>
        <taxon>Chitinophagaceae</taxon>
        <taxon>Chitinophaga</taxon>
    </lineage>
</organism>
<accession>A0A1T5PBY7</accession>
<dbReference type="STRING" id="393003.SAMN05660461_6007"/>
<dbReference type="AlphaFoldDB" id="A0A1T5PBY7"/>
<evidence type="ECO:0000313" key="2">
    <source>
        <dbReference type="Proteomes" id="UP000190166"/>
    </source>
</evidence>
<dbReference type="EMBL" id="FUZZ01000006">
    <property type="protein sequence ID" value="SKD10107.1"/>
    <property type="molecule type" value="Genomic_DNA"/>
</dbReference>
<name>A0A1T5PBY7_9BACT</name>
<gene>
    <name evidence="1" type="ORF">SAMN05660461_6007</name>
</gene>